<evidence type="ECO:0000259" key="9">
    <source>
        <dbReference type="Pfam" id="PF12704"/>
    </source>
</evidence>
<dbReference type="GO" id="GO:0022857">
    <property type="term" value="F:transmembrane transporter activity"/>
    <property type="evidence" value="ECO:0007669"/>
    <property type="project" value="TreeGrafter"/>
</dbReference>
<feature type="transmembrane region" description="Helical" evidence="7">
    <location>
        <begin position="369"/>
        <end position="389"/>
    </location>
</feature>
<dbReference type="PANTHER" id="PTHR30572">
    <property type="entry name" value="MEMBRANE COMPONENT OF TRANSPORTER-RELATED"/>
    <property type="match status" value="1"/>
</dbReference>
<evidence type="ECO:0000313" key="11">
    <source>
        <dbReference type="Proteomes" id="UP000310639"/>
    </source>
</evidence>
<dbReference type="GO" id="GO:0005886">
    <property type="term" value="C:plasma membrane"/>
    <property type="evidence" value="ECO:0007669"/>
    <property type="project" value="UniProtKB-SubCell"/>
</dbReference>
<evidence type="ECO:0000256" key="5">
    <source>
        <dbReference type="ARBA" id="ARBA00023136"/>
    </source>
</evidence>
<organism evidence="10 11">
    <name type="scientific">Candidatus Nanosynbacter featherlites</name>
    <dbReference type="NCBI Taxonomy" id="2572088"/>
    <lineage>
        <taxon>Bacteria</taxon>
        <taxon>Candidatus Saccharimonadota</taxon>
        <taxon>Candidatus Saccharimonadia</taxon>
        <taxon>Candidatus Nanosynbacterales</taxon>
        <taxon>Candidatus Nanosynbacteraceae</taxon>
        <taxon>Candidatus Nanosynbacter</taxon>
    </lineage>
</organism>
<gene>
    <name evidence="10" type="ORF">FBF37_00185</name>
</gene>
<comment type="subcellular location">
    <subcellularLocation>
        <location evidence="1">Cell membrane</location>
        <topology evidence="1">Multi-pass membrane protein</topology>
    </subcellularLocation>
</comment>
<keyword evidence="4 7" id="KW-1133">Transmembrane helix</keyword>
<feature type="transmembrane region" description="Helical" evidence="7">
    <location>
        <begin position="324"/>
        <end position="349"/>
    </location>
</feature>
<dbReference type="InterPro" id="IPR025857">
    <property type="entry name" value="MacB_PCD"/>
</dbReference>
<dbReference type="RefSeq" id="WP_138078332.1">
    <property type="nucleotide sequence ID" value="NZ_CP040004.1"/>
</dbReference>
<keyword evidence="3 7" id="KW-0812">Transmembrane</keyword>
<dbReference type="PANTHER" id="PTHR30572:SF4">
    <property type="entry name" value="ABC TRANSPORTER PERMEASE YTRF"/>
    <property type="match status" value="1"/>
</dbReference>
<evidence type="ECO:0000313" key="10">
    <source>
        <dbReference type="EMBL" id="QCT41904.1"/>
    </source>
</evidence>
<evidence type="ECO:0000256" key="7">
    <source>
        <dbReference type="SAM" id="Phobius"/>
    </source>
</evidence>
<dbReference type="EMBL" id="CP040004">
    <property type="protein sequence ID" value="QCT41904.1"/>
    <property type="molecule type" value="Genomic_DNA"/>
</dbReference>
<dbReference type="OrthoDB" id="9769100at2"/>
<dbReference type="InterPro" id="IPR003838">
    <property type="entry name" value="ABC3_permease_C"/>
</dbReference>
<sequence>MRFLFKNHIENAMQSLRASRGRTTLTVTGITIGIMGITMIMSLSVSVNKLINQQFSTTKDSVALIRSGLGGNVERSLSQAQNITPLPTLTEYDVQDVARITQNSAPMSVIHNTITTTNSRVDANKTAIIGTTEKIKDLAELELRDGQFVGQANGVVIGHQLSIDLFGTEYSLGNVLRIQDKPFTVMGVLKPVKQPLTYLGVNFNNSAIVSLDVSKKLTQNVAQIQQIAIKTDGDSSLEKAISDITAKLNQNHHDANDYHIITGKDITATSDAMLLSLSAIMIAVSIISLFVGGISIMNIMLVNVAERQREVGIRKAIGATNRHIIHQFLIESVIIGLAGGIMGYIFGLIGAYTVSTFLPVSPILSWQPAVVSIGAAMLVGVVFGIYPAVRAANRNTIEAMRN</sequence>
<feature type="domain" description="ABC3 transporter permease C-terminal" evidence="8">
    <location>
        <begin position="283"/>
        <end position="395"/>
    </location>
</feature>
<evidence type="ECO:0000256" key="4">
    <source>
        <dbReference type="ARBA" id="ARBA00022989"/>
    </source>
</evidence>
<keyword evidence="2" id="KW-1003">Cell membrane</keyword>
<dbReference type="Proteomes" id="UP000310639">
    <property type="component" value="Chromosome"/>
</dbReference>
<evidence type="ECO:0000256" key="1">
    <source>
        <dbReference type="ARBA" id="ARBA00004651"/>
    </source>
</evidence>
<accession>A0A4P9A2B7</accession>
<comment type="similarity">
    <text evidence="6">Belongs to the ABC-4 integral membrane protein family.</text>
</comment>
<reference evidence="10 11" key="1">
    <citation type="submission" date="2019-04" db="EMBL/GenBank/DDBJ databases">
        <title>Saccharibacteria TM7 genomes.</title>
        <authorList>
            <person name="Bor B."/>
            <person name="He X."/>
            <person name="Chen T."/>
            <person name="Dewhirst F.E."/>
        </authorList>
    </citation>
    <scope>NUCLEOTIDE SEQUENCE [LARGE SCALE GENOMIC DNA]</scope>
    <source>
        <strain evidence="10 11">BB001</strain>
    </source>
</reference>
<feature type="transmembrane region" description="Helical" evidence="7">
    <location>
        <begin position="274"/>
        <end position="303"/>
    </location>
</feature>
<evidence type="ECO:0000256" key="3">
    <source>
        <dbReference type="ARBA" id="ARBA00022692"/>
    </source>
</evidence>
<dbReference type="InterPro" id="IPR050250">
    <property type="entry name" value="Macrolide_Exporter_MacB"/>
</dbReference>
<feature type="transmembrane region" description="Helical" evidence="7">
    <location>
        <begin position="21"/>
        <end position="45"/>
    </location>
</feature>
<protein>
    <submittedName>
        <fullName evidence="10">ABC transporter permease</fullName>
    </submittedName>
</protein>
<evidence type="ECO:0000256" key="6">
    <source>
        <dbReference type="ARBA" id="ARBA00038076"/>
    </source>
</evidence>
<dbReference type="AlphaFoldDB" id="A0A4P9A2B7"/>
<keyword evidence="11" id="KW-1185">Reference proteome</keyword>
<name>A0A4P9A2B7_9BACT</name>
<dbReference type="KEGG" id="nft:FBF37_00185"/>
<feature type="domain" description="MacB-like periplasmic core" evidence="9">
    <location>
        <begin position="23"/>
        <end position="246"/>
    </location>
</feature>
<keyword evidence="5 7" id="KW-0472">Membrane</keyword>
<dbReference type="Pfam" id="PF02687">
    <property type="entry name" value="FtsX"/>
    <property type="match status" value="1"/>
</dbReference>
<dbReference type="Pfam" id="PF12704">
    <property type="entry name" value="MacB_PCD"/>
    <property type="match status" value="1"/>
</dbReference>
<evidence type="ECO:0000256" key="2">
    <source>
        <dbReference type="ARBA" id="ARBA00022475"/>
    </source>
</evidence>
<evidence type="ECO:0000259" key="8">
    <source>
        <dbReference type="Pfam" id="PF02687"/>
    </source>
</evidence>
<proteinExistence type="inferred from homology"/>